<accession>A0A815G734</accession>
<comment type="caution">
    <text evidence="2">The sequence shown here is derived from an EMBL/GenBank/DDBJ whole genome shotgun (WGS) entry which is preliminary data.</text>
</comment>
<proteinExistence type="predicted"/>
<evidence type="ECO:0000256" key="1">
    <source>
        <dbReference type="ARBA" id="ARBA00022729"/>
    </source>
</evidence>
<reference evidence="2" key="1">
    <citation type="submission" date="2021-02" db="EMBL/GenBank/DDBJ databases">
        <authorList>
            <person name="Nowell W R."/>
        </authorList>
    </citation>
    <scope>NUCLEOTIDE SEQUENCE</scope>
</reference>
<protein>
    <recommendedName>
        <fullName evidence="4">FG-GAP repeat protein</fullName>
    </recommendedName>
</protein>
<evidence type="ECO:0008006" key="4">
    <source>
        <dbReference type="Google" id="ProtNLM"/>
    </source>
</evidence>
<dbReference type="EMBL" id="CAJNOE010000796">
    <property type="protein sequence ID" value="CAF1335456.1"/>
    <property type="molecule type" value="Genomic_DNA"/>
</dbReference>
<dbReference type="Pfam" id="PF13517">
    <property type="entry name" value="FG-GAP_3"/>
    <property type="match status" value="10"/>
</dbReference>
<dbReference type="Gene3D" id="2.130.10.130">
    <property type="entry name" value="Integrin alpha, N-terminal"/>
    <property type="match status" value="5"/>
</dbReference>
<dbReference type="Gene3D" id="2.30.30.100">
    <property type="match status" value="4"/>
</dbReference>
<dbReference type="PANTHER" id="PTHR46580">
    <property type="entry name" value="SENSOR KINASE-RELATED"/>
    <property type="match status" value="1"/>
</dbReference>
<dbReference type="InterPro" id="IPR013517">
    <property type="entry name" value="FG-GAP"/>
</dbReference>
<sequence length="1420" mass="158322">MKSSIISNSQPRSVAVGDLNNDNFKDIVVANSGTSNIGIFLSNGNGTFQNQKIYSTGLKSSPHSIVIDDLNNDSFLDIIVANFYTNSIGIFFGYGNGKFKNEINISTGSSHPLFVKTRDLNKDNFIDIIVINYPTNNIEIFYGFGNGSFEDGIKYFLGYDSIPYDLSIEDLNQDNYLDLIIVNYGTSNIYILFGFTNKTFLNQISYSTNHLSNPTSIIVKDINNDNYLDIIVANSNLRNIEIFFGYGNGTFQKQVLLETSLNFYPKYLNIDDFNNDKIWDIVIVDSKLNKLYIFLGDGNGRFEKFTTYDIFLGSNPSSIAIADFDNNNQSDIVLTNFDTNNLLILINYSSKSSIRQINYDTGPSSSTNSIEISDLNNDHIIDLVYRSQSNIAIRFGLSNGNFSNEIKYSLGSEKMKCQYLTIADLNNDKQMDIITANVNGDNLSIFIGYNYGEFYLISNYSTGNGSTPFWVTTADINNDNIQDIISANTGTNSIGIFLGFGNGTFNQMISYSLDENYSPYSIIVNDINNDNYFDMIILTEYVSGDGYIIILFGYNNLTFIKKYKYSTGENSFPFTMTLLDFNNDNYLDIAVANTGTNSIVIFFGFGNGIFTKQTSYSVGNSTMPYYIIAADLNNDNISDLVVSCLGNDEIVIFLGYKNGTFQLSKTYSTGFGSKPYGLTVADLDNNKQLEVIVSLWGSGDIAILSLYDAAIFSREIVYSTDLTLKSSSLSIADFNNDNLTDIIVANSATDDLIIYFASINNSYSKQIKYYIGKNFHPEYVLTCDINNDNNSDIISINTKNNTFSFIIGYGNETFNEKQFIYSTGDNSKPIFALSNDLNNDNRSDLIIVNSATDNFGIFYNFNYTSFYNQQIYSNKNSLKPTDIIIENFNNDKYPDIAVTFSGNDSLGIFFGSKYGNLNNMSIYSTGNNSQPNSLKTGDFNNDGQLDIVVANWATNNIIILFGYNYGYFHNIKSYSTGNNSNPTYIDIADFNNDYQLDIVVINKGSNNILILLGDKNGSFQNLISYSTGYGSKSESLAISDLNNDNNMDIIVANLYTHNIAIFFGYGNGKFHNMITYKTEGPMAISIADLNNDYNKDIAIANYLGNNIAILFGSGNGNFSSIKTYSIGFGSLPKSILIHDFNNDQKLDLVITKSGTNEIVILFGFGNEIFLLGKSYSTNINSIPYKLAITDLNNDKKLDILVTNFGSNNIGIFFGYDYEYFGGMTTYSTGQNSNPHSIAIADFNQDKQLDIVVANYGISNIEIFIGFNNGTFDSMITYSTGINSAPYCVAVAYLNNDSFIDIVVANSKTNNIMIFFGLGNGNFKIGGKYSTGYRSHPYTITINDFNNDNINDIALTNSGTSQIYFIYGYYNGTFTNQTLYSLGYGYHPYSIISKDLNNDNYIDIIVLCYDTDHFEILLNIC</sequence>
<dbReference type="InterPro" id="IPR028994">
    <property type="entry name" value="Integrin_alpha_N"/>
</dbReference>
<organism evidence="2 3">
    <name type="scientific">Adineta steineri</name>
    <dbReference type="NCBI Taxonomy" id="433720"/>
    <lineage>
        <taxon>Eukaryota</taxon>
        <taxon>Metazoa</taxon>
        <taxon>Spiralia</taxon>
        <taxon>Gnathifera</taxon>
        <taxon>Rotifera</taxon>
        <taxon>Eurotatoria</taxon>
        <taxon>Bdelloidea</taxon>
        <taxon>Adinetida</taxon>
        <taxon>Adinetidae</taxon>
        <taxon>Adineta</taxon>
    </lineage>
</organism>
<evidence type="ECO:0000313" key="3">
    <source>
        <dbReference type="Proteomes" id="UP000663860"/>
    </source>
</evidence>
<dbReference type="SUPFAM" id="SSF69318">
    <property type="entry name" value="Integrin alpha N-terminal domain"/>
    <property type="match status" value="4"/>
</dbReference>
<name>A0A815G734_9BILA</name>
<dbReference type="PANTHER" id="PTHR46580:SF4">
    <property type="entry name" value="ATP_GTP-BINDING PROTEIN"/>
    <property type="match status" value="1"/>
</dbReference>
<evidence type="ECO:0000313" key="2">
    <source>
        <dbReference type="EMBL" id="CAF1335456.1"/>
    </source>
</evidence>
<gene>
    <name evidence="2" type="ORF">IZO911_LOCUS35928</name>
</gene>
<keyword evidence="1" id="KW-0732">Signal</keyword>
<dbReference type="Proteomes" id="UP000663860">
    <property type="component" value="Unassembled WGS sequence"/>
</dbReference>